<evidence type="ECO:0000256" key="3">
    <source>
        <dbReference type="ARBA" id="ARBA00005349"/>
    </source>
</evidence>
<dbReference type="PROSITE" id="PS01304">
    <property type="entry name" value="UBIH"/>
    <property type="match status" value="1"/>
</dbReference>
<dbReference type="UniPathway" id="UPA00232"/>
<dbReference type="PRINTS" id="PR00420">
    <property type="entry name" value="RNGMNOXGNASE"/>
</dbReference>
<keyword evidence="10" id="KW-1185">Reference proteome</keyword>
<keyword evidence="7" id="KW-0503">Monooxygenase</keyword>
<dbReference type="GO" id="GO:0071949">
    <property type="term" value="F:FAD binding"/>
    <property type="evidence" value="ECO:0007669"/>
    <property type="project" value="InterPro"/>
</dbReference>
<evidence type="ECO:0000256" key="5">
    <source>
        <dbReference type="ARBA" id="ARBA00022827"/>
    </source>
</evidence>
<name>A0A841LAT3_9SPHN</name>
<dbReference type="EC" id="1.14.13.-" evidence="9"/>
<organism evidence="9 10">
    <name type="scientific">Polymorphobacter multimanifer</name>
    <dbReference type="NCBI Taxonomy" id="1070431"/>
    <lineage>
        <taxon>Bacteria</taxon>
        <taxon>Pseudomonadati</taxon>
        <taxon>Pseudomonadota</taxon>
        <taxon>Alphaproteobacteria</taxon>
        <taxon>Sphingomonadales</taxon>
        <taxon>Sphingosinicellaceae</taxon>
        <taxon>Polymorphobacter</taxon>
    </lineage>
</organism>
<dbReference type="PANTHER" id="PTHR43876:SF7">
    <property type="entry name" value="UBIQUINONE BIOSYNTHESIS MONOOXYGENASE COQ6, MITOCHONDRIAL"/>
    <property type="match status" value="1"/>
</dbReference>
<comment type="pathway">
    <text evidence="2">Cofactor biosynthesis; ubiquinone biosynthesis.</text>
</comment>
<dbReference type="RefSeq" id="WP_184194258.1">
    <property type="nucleotide sequence ID" value="NZ_JACIIV010000002.1"/>
</dbReference>
<evidence type="ECO:0000256" key="4">
    <source>
        <dbReference type="ARBA" id="ARBA00022630"/>
    </source>
</evidence>
<dbReference type="GO" id="GO:0110142">
    <property type="term" value="C:ubiquinone biosynthesis complex"/>
    <property type="evidence" value="ECO:0007669"/>
    <property type="project" value="UniProtKB-ARBA"/>
</dbReference>
<evidence type="ECO:0000259" key="8">
    <source>
        <dbReference type="Pfam" id="PF01494"/>
    </source>
</evidence>
<dbReference type="FunFam" id="3.50.50.60:FF:000021">
    <property type="entry name" value="Ubiquinone biosynthesis monooxygenase COQ6"/>
    <property type="match status" value="1"/>
</dbReference>
<evidence type="ECO:0000313" key="10">
    <source>
        <dbReference type="Proteomes" id="UP000538147"/>
    </source>
</evidence>
<evidence type="ECO:0000256" key="1">
    <source>
        <dbReference type="ARBA" id="ARBA00001974"/>
    </source>
</evidence>
<feature type="domain" description="FAD-binding" evidence="8">
    <location>
        <begin position="7"/>
        <end position="344"/>
    </location>
</feature>
<dbReference type="AlphaFoldDB" id="A0A841LAT3"/>
<keyword evidence="6 9" id="KW-0560">Oxidoreductase</keyword>
<dbReference type="InterPro" id="IPR002938">
    <property type="entry name" value="FAD-bd"/>
</dbReference>
<dbReference type="InterPro" id="IPR010971">
    <property type="entry name" value="UbiH/COQ6"/>
</dbReference>
<dbReference type="InterPro" id="IPR051205">
    <property type="entry name" value="UbiH/COQ6_monooxygenase"/>
</dbReference>
<keyword evidence="5" id="KW-0274">FAD</keyword>
<dbReference type="PANTHER" id="PTHR43876">
    <property type="entry name" value="UBIQUINONE BIOSYNTHESIS MONOOXYGENASE COQ6, MITOCHONDRIAL"/>
    <property type="match status" value="1"/>
</dbReference>
<dbReference type="Proteomes" id="UP000538147">
    <property type="component" value="Unassembled WGS sequence"/>
</dbReference>
<keyword evidence="4" id="KW-0285">Flavoprotein</keyword>
<dbReference type="NCBIfam" id="TIGR01988">
    <property type="entry name" value="Ubi-OHases"/>
    <property type="match status" value="1"/>
</dbReference>
<dbReference type="SUPFAM" id="SSF51905">
    <property type="entry name" value="FAD/NAD(P)-binding domain"/>
    <property type="match status" value="1"/>
</dbReference>
<gene>
    <name evidence="9" type="ORF">FHS79_000281</name>
</gene>
<reference evidence="9 10" key="1">
    <citation type="submission" date="2020-08" db="EMBL/GenBank/DDBJ databases">
        <title>Genomic Encyclopedia of Type Strains, Phase IV (KMG-IV): sequencing the most valuable type-strain genomes for metagenomic binning, comparative biology and taxonomic classification.</title>
        <authorList>
            <person name="Goeker M."/>
        </authorList>
    </citation>
    <scope>NUCLEOTIDE SEQUENCE [LARGE SCALE GENOMIC DNA]</scope>
    <source>
        <strain evidence="9 10">DSM 102189</strain>
    </source>
</reference>
<sequence>MNASNTADVLIIGGGLIGSTIALALARHEVSSIVIDTADLQTTLTAAFDGRASAIASASARMLGILGIDDVLAQHGCAIRAIRVTDGTAPQFLHFDAGEGNEPLGIMLENRLLRASLLRAVEAEPHITLIAPARVASLDYGDHAATLTLADGRSFKAPLAIAADGRRSATRTAAGIRIAGWQYQSSALVSMVAHSVPHGQVACELFYPSGPLALLPMVDHTDGRPRSAIVWTVDAHAAAGSAKLGPKALAAEIEKRIDGTLGEVEVIAPQAVWPLGYHHAAEYYRPRLVLAGDAAHGIHPIAGQGLNMGFRDVAALVQVLVEAARTGQDLGHPDVLARYSAWRRLDNSMVGAVTDGLNRLFAVPGRLPAAVRRFGLAAVERVPPLKARFMAEARGETGALPALLQGQLV</sequence>
<evidence type="ECO:0000313" key="9">
    <source>
        <dbReference type="EMBL" id="MBB6226128.1"/>
    </source>
</evidence>
<comment type="caution">
    <text evidence="9">The sequence shown here is derived from an EMBL/GenBank/DDBJ whole genome shotgun (WGS) entry which is preliminary data.</text>
</comment>
<dbReference type="Pfam" id="PF01494">
    <property type="entry name" value="FAD_binding_3"/>
    <property type="match status" value="1"/>
</dbReference>
<dbReference type="GO" id="GO:0004497">
    <property type="term" value="F:monooxygenase activity"/>
    <property type="evidence" value="ECO:0007669"/>
    <property type="project" value="UniProtKB-KW"/>
</dbReference>
<evidence type="ECO:0000256" key="6">
    <source>
        <dbReference type="ARBA" id="ARBA00023002"/>
    </source>
</evidence>
<dbReference type="EMBL" id="JACIIV010000002">
    <property type="protein sequence ID" value="MBB6226128.1"/>
    <property type="molecule type" value="Genomic_DNA"/>
</dbReference>
<evidence type="ECO:0000256" key="2">
    <source>
        <dbReference type="ARBA" id="ARBA00004749"/>
    </source>
</evidence>
<dbReference type="InterPro" id="IPR036188">
    <property type="entry name" value="FAD/NAD-bd_sf"/>
</dbReference>
<dbReference type="GO" id="GO:0016705">
    <property type="term" value="F:oxidoreductase activity, acting on paired donors, with incorporation or reduction of molecular oxygen"/>
    <property type="evidence" value="ECO:0007669"/>
    <property type="project" value="InterPro"/>
</dbReference>
<comment type="similarity">
    <text evidence="3">Belongs to the UbiH/COQ6 family.</text>
</comment>
<dbReference type="GO" id="GO:0006744">
    <property type="term" value="P:ubiquinone biosynthetic process"/>
    <property type="evidence" value="ECO:0007669"/>
    <property type="project" value="UniProtKB-UniPathway"/>
</dbReference>
<accession>A0A841LAT3</accession>
<comment type="cofactor">
    <cofactor evidence="1">
        <name>FAD</name>
        <dbReference type="ChEBI" id="CHEBI:57692"/>
    </cofactor>
</comment>
<evidence type="ECO:0000256" key="7">
    <source>
        <dbReference type="ARBA" id="ARBA00023033"/>
    </source>
</evidence>
<dbReference type="InterPro" id="IPR018168">
    <property type="entry name" value="Ubi_Hdrlase_CS"/>
</dbReference>
<protein>
    <submittedName>
        <fullName evidence="9">2-octaprenyl-6-methoxyphenol hydroxylase</fullName>
        <ecNumber evidence="9">1.14.13.-</ecNumber>
    </submittedName>
</protein>
<proteinExistence type="inferred from homology"/>
<dbReference type="Gene3D" id="3.50.50.60">
    <property type="entry name" value="FAD/NAD(P)-binding domain"/>
    <property type="match status" value="2"/>
</dbReference>